<dbReference type="Proteomes" id="UP001159363">
    <property type="component" value="Chromosome 1"/>
</dbReference>
<dbReference type="EMBL" id="JARBHB010000001">
    <property type="protein sequence ID" value="KAJ8898163.1"/>
    <property type="molecule type" value="Genomic_DNA"/>
</dbReference>
<evidence type="ECO:0000313" key="2">
    <source>
        <dbReference type="Proteomes" id="UP001159363"/>
    </source>
</evidence>
<reference evidence="1 2" key="1">
    <citation type="submission" date="2023-02" db="EMBL/GenBank/DDBJ databases">
        <title>LHISI_Scaffold_Assembly.</title>
        <authorList>
            <person name="Stuart O.P."/>
            <person name="Cleave R."/>
            <person name="Magrath M.J.L."/>
            <person name="Mikheyev A.S."/>
        </authorList>
    </citation>
    <scope>NUCLEOTIDE SEQUENCE [LARGE SCALE GENOMIC DNA]</scope>
    <source>
        <strain evidence="1">Daus_M_001</strain>
        <tissue evidence="1">Leg muscle</tissue>
    </source>
</reference>
<keyword evidence="2" id="KW-1185">Reference proteome</keyword>
<comment type="caution">
    <text evidence="1">The sequence shown here is derived from an EMBL/GenBank/DDBJ whole genome shotgun (WGS) entry which is preliminary data.</text>
</comment>
<proteinExistence type="predicted"/>
<protein>
    <submittedName>
        <fullName evidence="1">Uncharacterized protein</fullName>
    </submittedName>
</protein>
<gene>
    <name evidence="1" type="ORF">PR048_003523</name>
</gene>
<accession>A0ABQ9IQ81</accession>
<name>A0ABQ9IQ81_9NEOP</name>
<sequence length="354" mass="39258">MVWSQQLFMEHTPCFSPKRFPLHSLRPPLPTAECGRFSIDQIHIDAETCLFPVVAVNNIPLRLFHSGSLQHFRMWESCWTMQQVIPFSRGSSTNPPVLAFRRCSVLTSLQTSSAVKTPIAGWKGGGVRHGVSPPLPSPLPQLSSLHPGNLIITPGNDVTDDDTLTAPGPLNACTAACLDARQCCQHACHAGVTSPVSRAHQKGDGYSASESRSSPPCFSALTGCQQCRQTRSTRKTRYIRSAQRARGSCSDSSLWAHRRCFPTSFSETPRISRKSNSVLEHGDWLCAASDIGMPRLESMIGGEGGPEQTDGLLKIYLYAPCKRKEERQKKRNHEKMEELKDDIELPFHSWYGRT</sequence>
<organism evidence="1 2">
    <name type="scientific">Dryococelus australis</name>
    <dbReference type="NCBI Taxonomy" id="614101"/>
    <lineage>
        <taxon>Eukaryota</taxon>
        <taxon>Metazoa</taxon>
        <taxon>Ecdysozoa</taxon>
        <taxon>Arthropoda</taxon>
        <taxon>Hexapoda</taxon>
        <taxon>Insecta</taxon>
        <taxon>Pterygota</taxon>
        <taxon>Neoptera</taxon>
        <taxon>Polyneoptera</taxon>
        <taxon>Phasmatodea</taxon>
        <taxon>Verophasmatodea</taxon>
        <taxon>Anareolatae</taxon>
        <taxon>Phasmatidae</taxon>
        <taxon>Eurycanthinae</taxon>
        <taxon>Dryococelus</taxon>
    </lineage>
</organism>
<evidence type="ECO:0000313" key="1">
    <source>
        <dbReference type="EMBL" id="KAJ8898163.1"/>
    </source>
</evidence>